<organism evidence="3 4">
    <name type="scientific">Halomicrobium zhouii</name>
    <dbReference type="NCBI Taxonomy" id="767519"/>
    <lineage>
        <taxon>Archaea</taxon>
        <taxon>Methanobacteriati</taxon>
        <taxon>Methanobacteriota</taxon>
        <taxon>Stenosarchaea group</taxon>
        <taxon>Halobacteria</taxon>
        <taxon>Halobacteriales</taxon>
        <taxon>Haloarculaceae</taxon>
        <taxon>Halomicrobium</taxon>
    </lineage>
</organism>
<sequence>MSPDWSRRAFVATLPAAVAGCVTTPGTSPSDRRSESDGDAGSRTRTTTETPEDGVERLSADHPALAWAVKLPRPVEFRPAPGPGGASVYVGTGQTYVPDEGTEGPGGDLFALDAASGAVQWRARSDLPVFDRPLVHDGRVHVVTGGSYGETGRSHRVTAYDPDGSRRWQTDPVDNFLGFVAGHDGTVFAGTRDDNYEASGETLFALGDDGDVRWEQSTGDSRYPGTVVDGRLLHSAAGIELQAFDLETGETGWQVEGEPFADPVTPVAASGELCFTQPPVNSDEQDAVVARSTSDGAERWRYAGPSNGGDSFHPTRVVTSGEGDAPAVVGREYDGTTFALDSEGNELWTVTTDGDTYGNPVVRDLIYLSDGDGTITALDPADGTRQWQVSFADAAGITPTATGLLAHVDDENGRVVSLGRNGDERWRYEFSTATRRTAIATTDGRAYVGGADGTVAAFATVG</sequence>
<evidence type="ECO:0000313" key="3">
    <source>
        <dbReference type="EMBL" id="SFS12188.1"/>
    </source>
</evidence>
<feature type="compositionally biased region" description="Basic and acidic residues" evidence="1">
    <location>
        <begin position="30"/>
        <end position="42"/>
    </location>
</feature>
<dbReference type="OrthoDB" id="136681at2157"/>
<dbReference type="RefSeq" id="WP_089819102.1">
    <property type="nucleotide sequence ID" value="NZ_FOZK01000005.1"/>
</dbReference>
<dbReference type="PROSITE" id="PS51257">
    <property type="entry name" value="PROKAR_LIPOPROTEIN"/>
    <property type="match status" value="1"/>
</dbReference>
<feature type="domain" description="Pyrrolo-quinoline quinone repeat" evidence="2">
    <location>
        <begin position="155"/>
        <end position="369"/>
    </location>
</feature>
<dbReference type="Proteomes" id="UP000199062">
    <property type="component" value="Unassembled WGS sequence"/>
</dbReference>
<evidence type="ECO:0000259" key="2">
    <source>
        <dbReference type="Pfam" id="PF13360"/>
    </source>
</evidence>
<dbReference type="STRING" id="767519.SAMN05216559_4034"/>
<dbReference type="Gene3D" id="2.130.10.10">
    <property type="entry name" value="YVTN repeat-like/Quinoprotein amine dehydrogenase"/>
    <property type="match status" value="1"/>
</dbReference>
<dbReference type="InterPro" id="IPR002372">
    <property type="entry name" value="PQQ_rpt_dom"/>
</dbReference>
<dbReference type="Pfam" id="PF13360">
    <property type="entry name" value="PQQ_2"/>
    <property type="match status" value="2"/>
</dbReference>
<dbReference type="InterPro" id="IPR018391">
    <property type="entry name" value="PQQ_b-propeller_rpt"/>
</dbReference>
<dbReference type="InterPro" id="IPR015943">
    <property type="entry name" value="WD40/YVTN_repeat-like_dom_sf"/>
</dbReference>
<gene>
    <name evidence="3" type="ORF">SAMN05216559_4034</name>
</gene>
<protein>
    <submittedName>
        <fullName evidence="3">Outer membrane protein assembly factor BamB, contains PQQ-like beta-propeller repeat</fullName>
    </submittedName>
</protein>
<dbReference type="PANTHER" id="PTHR34512">
    <property type="entry name" value="CELL SURFACE PROTEIN"/>
    <property type="match status" value="1"/>
</dbReference>
<dbReference type="PANTHER" id="PTHR34512:SF30">
    <property type="entry name" value="OUTER MEMBRANE PROTEIN ASSEMBLY FACTOR BAMB"/>
    <property type="match status" value="1"/>
</dbReference>
<evidence type="ECO:0000256" key="1">
    <source>
        <dbReference type="SAM" id="MobiDB-lite"/>
    </source>
</evidence>
<dbReference type="Gene3D" id="2.40.10.480">
    <property type="match status" value="2"/>
</dbReference>
<feature type="region of interest" description="Disordered" evidence="1">
    <location>
        <begin position="19"/>
        <end position="59"/>
    </location>
</feature>
<reference evidence="3 4" key="1">
    <citation type="submission" date="2016-10" db="EMBL/GenBank/DDBJ databases">
        <authorList>
            <person name="de Groot N.N."/>
        </authorList>
    </citation>
    <scope>NUCLEOTIDE SEQUENCE [LARGE SCALE GENOMIC DNA]</scope>
    <source>
        <strain evidence="3 4">CGMCC 1.10457</strain>
    </source>
</reference>
<accession>A0A1I6M987</accession>
<keyword evidence="4" id="KW-1185">Reference proteome</keyword>
<dbReference type="SMART" id="SM00564">
    <property type="entry name" value="PQQ"/>
    <property type="match status" value="6"/>
</dbReference>
<proteinExistence type="predicted"/>
<dbReference type="InterPro" id="IPR011047">
    <property type="entry name" value="Quinoprotein_ADH-like_sf"/>
</dbReference>
<dbReference type="AlphaFoldDB" id="A0A1I6M987"/>
<feature type="domain" description="Pyrrolo-quinoline quinone repeat" evidence="2">
    <location>
        <begin position="55"/>
        <end position="146"/>
    </location>
</feature>
<dbReference type="EMBL" id="FOZK01000005">
    <property type="protein sequence ID" value="SFS12188.1"/>
    <property type="molecule type" value="Genomic_DNA"/>
</dbReference>
<dbReference type="SUPFAM" id="SSF50998">
    <property type="entry name" value="Quinoprotein alcohol dehydrogenase-like"/>
    <property type="match status" value="2"/>
</dbReference>
<evidence type="ECO:0000313" key="4">
    <source>
        <dbReference type="Proteomes" id="UP000199062"/>
    </source>
</evidence>
<name>A0A1I6M987_9EURY</name>